<evidence type="ECO:0000256" key="11">
    <source>
        <dbReference type="ARBA" id="ARBA00022679"/>
    </source>
</evidence>
<evidence type="ECO:0000256" key="5">
    <source>
        <dbReference type="ARBA" id="ARBA00007837"/>
    </source>
</evidence>
<dbReference type="Pfam" id="PF00391">
    <property type="entry name" value="PEP-utilizers"/>
    <property type="match status" value="1"/>
</dbReference>
<evidence type="ECO:0000256" key="6">
    <source>
        <dbReference type="ARBA" id="ARBA00012232"/>
    </source>
</evidence>
<dbReference type="RefSeq" id="WP_208390411.1">
    <property type="nucleotide sequence ID" value="NZ_BAAAOO010000002.1"/>
</dbReference>
<dbReference type="PROSITE" id="PS00370">
    <property type="entry name" value="PEP_ENZYMES_PHOS_SITE"/>
    <property type="match status" value="1"/>
</dbReference>
<dbReference type="Gene3D" id="1.10.274.10">
    <property type="entry name" value="PtsI, HPr-binding domain"/>
    <property type="match status" value="1"/>
</dbReference>
<dbReference type="InterPro" id="IPR036637">
    <property type="entry name" value="Phosphohistidine_dom_sf"/>
</dbReference>
<name>A0ABX0SC36_9ACTN</name>
<gene>
    <name evidence="21" type="ORF">FB473_000592</name>
</gene>
<evidence type="ECO:0000256" key="2">
    <source>
        <dbReference type="ARBA" id="ARBA00001946"/>
    </source>
</evidence>
<dbReference type="InterPro" id="IPR008279">
    <property type="entry name" value="PEP-util_enz_mobile_dom"/>
</dbReference>
<dbReference type="NCBIfam" id="TIGR01417">
    <property type="entry name" value="PTS_I_fam"/>
    <property type="match status" value="1"/>
</dbReference>
<dbReference type="PROSITE" id="PS00742">
    <property type="entry name" value="PEP_ENZYMES_2"/>
    <property type="match status" value="1"/>
</dbReference>
<comment type="function">
    <text evidence="3 17">General (non sugar-specific) component of the phosphoenolpyruvate-dependent sugar phosphotransferase system (sugar PTS). This major carbohydrate active-transport system catalyzes the phosphorylation of incoming sugar substrates concomitantly with their translocation across the cell membrane. Enzyme I transfers the phosphoryl group from phosphoenolpyruvate (PEP) to the phosphoryl carrier protein (HPr).</text>
</comment>
<evidence type="ECO:0000259" key="19">
    <source>
        <dbReference type="Pfam" id="PF02896"/>
    </source>
</evidence>
<dbReference type="InterPro" id="IPR036618">
    <property type="entry name" value="PtsI_HPr-bd_sf"/>
</dbReference>
<evidence type="ECO:0000256" key="16">
    <source>
        <dbReference type="ARBA" id="ARBA00033235"/>
    </source>
</evidence>
<dbReference type="Proteomes" id="UP000749311">
    <property type="component" value="Unassembled WGS sequence"/>
</dbReference>
<evidence type="ECO:0000256" key="1">
    <source>
        <dbReference type="ARBA" id="ARBA00000683"/>
    </source>
</evidence>
<evidence type="ECO:0000256" key="9">
    <source>
        <dbReference type="ARBA" id="ARBA00022490"/>
    </source>
</evidence>
<dbReference type="InterPro" id="IPR008731">
    <property type="entry name" value="PTS_EIN"/>
</dbReference>
<evidence type="ECO:0000256" key="3">
    <source>
        <dbReference type="ARBA" id="ARBA00002728"/>
    </source>
</evidence>
<feature type="domain" description="PEP-utilising enzyme C-terminal" evidence="19">
    <location>
        <begin position="256"/>
        <end position="528"/>
    </location>
</feature>
<dbReference type="InterPro" id="IPR000121">
    <property type="entry name" value="PEP_util_C"/>
</dbReference>
<dbReference type="PANTHER" id="PTHR46244:SF3">
    <property type="entry name" value="PHOSPHOENOLPYRUVATE-PROTEIN PHOSPHOTRANSFERASE"/>
    <property type="match status" value="1"/>
</dbReference>
<comment type="subcellular location">
    <subcellularLocation>
        <location evidence="4 17">Cytoplasm</location>
    </subcellularLocation>
</comment>
<dbReference type="SUPFAM" id="SSF52009">
    <property type="entry name" value="Phosphohistidine domain"/>
    <property type="match status" value="1"/>
</dbReference>
<dbReference type="PANTHER" id="PTHR46244">
    <property type="entry name" value="PHOSPHOENOLPYRUVATE-PROTEIN PHOSPHOTRANSFERASE"/>
    <property type="match status" value="1"/>
</dbReference>
<dbReference type="SUPFAM" id="SSF51621">
    <property type="entry name" value="Phosphoenolpyruvate/pyruvate domain"/>
    <property type="match status" value="1"/>
</dbReference>
<keyword evidence="13 17" id="KW-0479">Metal-binding</keyword>
<keyword evidence="12 17" id="KW-0598">Phosphotransferase system</keyword>
<dbReference type="Gene3D" id="3.50.30.10">
    <property type="entry name" value="Phosphohistidine domain"/>
    <property type="match status" value="1"/>
</dbReference>
<evidence type="ECO:0000313" key="21">
    <source>
        <dbReference type="EMBL" id="NIH55947.1"/>
    </source>
</evidence>
<evidence type="ECO:0000256" key="14">
    <source>
        <dbReference type="ARBA" id="ARBA00022777"/>
    </source>
</evidence>
<dbReference type="PIRSF" id="PIRSF000732">
    <property type="entry name" value="PTS_enzyme_I"/>
    <property type="match status" value="1"/>
</dbReference>
<evidence type="ECO:0000256" key="15">
    <source>
        <dbReference type="ARBA" id="ARBA00022842"/>
    </source>
</evidence>
<protein>
    <recommendedName>
        <fullName evidence="7 17">Phosphoenolpyruvate-protein phosphotransferase</fullName>
        <ecNumber evidence="6 17">2.7.3.9</ecNumber>
    </recommendedName>
    <alternativeName>
        <fullName evidence="16 17">Phosphotransferase system, enzyme I</fullName>
    </alternativeName>
</protein>
<evidence type="ECO:0000256" key="10">
    <source>
        <dbReference type="ARBA" id="ARBA00022597"/>
    </source>
</evidence>
<keyword evidence="9 17" id="KW-0963">Cytoplasm</keyword>
<organism evidence="21 22">
    <name type="scientific">Brooklawnia cerclae</name>
    <dbReference type="NCBI Taxonomy" id="349934"/>
    <lineage>
        <taxon>Bacteria</taxon>
        <taxon>Bacillati</taxon>
        <taxon>Actinomycetota</taxon>
        <taxon>Actinomycetes</taxon>
        <taxon>Propionibacteriales</taxon>
        <taxon>Propionibacteriaceae</taxon>
        <taxon>Brooklawnia</taxon>
    </lineage>
</organism>
<evidence type="ECO:0000256" key="7">
    <source>
        <dbReference type="ARBA" id="ARBA00016544"/>
    </source>
</evidence>
<dbReference type="InterPro" id="IPR023151">
    <property type="entry name" value="PEP_util_CS"/>
</dbReference>
<evidence type="ECO:0000259" key="18">
    <source>
        <dbReference type="Pfam" id="PF00391"/>
    </source>
</evidence>
<feature type="domain" description="PEP-utilising enzyme mobile" evidence="18">
    <location>
        <begin position="158"/>
        <end position="227"/>
    </location>
</feature>
<evidence type="ECO:0000256" key="12">
    <source>
        <dbReference type="ARBA" id="ARBA00022683"/>
    </source>
</evidence>
<evidence type="ECO:0000313" key="22">
    <source>
        <dbReference type="Proteomes" id="UP000749311"/>
    </source>
</evidence>
<proteinExistence type="inferred from homology"/>
<keyword evidence="8 17" id="KW-0813">Transport</keyword>
<comment type="similarity">
    <text evidence="5 17">Belongs to the PEP-utilizing enzyme family.</text>
</comment>
<sequence length="561" mass="58765">MTAESHTVQGTGVVSGYAFGQAAWTRPRPVIPEPAAGRVVLPEEQDAEIERFTRAANDVADRYAQLASNSSGVASEVLSATATLARDRGWLRAATKLIKAGRSAEAAADAATKQFADLFTGMGGLMAQRVTDLHDIRDRVIAALTDQPEPGVPRPDTPIVLLADDLAPADTAALDPAVVLALVTRLGGPTSHTAIIARQLGLPCVVAAHDLASIPEGTQVLVDGTLGTVQTGVSSERAEGIIETDRRRREAVRAWRAPGRTADGTEVQLLANVQDGATARKAVEGQADGVGLFRTELCFLSAQTEPSVDEQARIYGEVFAAFPGRKVVVRTLDAGSDKPVPFANHEDENNPALGVRGIRLNWTNPGLLDRQLDAIAEAARQAGVATPWVMAPMVATIDEAYEFAGACRGRGLKPGIMVEVPSVAVMADEFIAEVDFFSIGTNDLTQYVMAADRLSSPLAALTTPWQPAVLRMVSMAAEAGRRAGKPVGVCGEAAADPLLACVLAGLGITSLSMAEAAIPAVGVQLASVTMDRCRDAARQVLAARNAPDAKRLAASLLTASR</sequence>
<dbReference type="EMBL" id="JAAMOZ010000001">
    <property type="protein sequence ID" value="NIH55947.1"/>
    <property type="molecule type" value="Genomic_DNA"/>
</dbReference>
<keyword evidence="15 17" id="KW-0460">Magnesium</keyword>
<dbReference type="GO" id="GO:0008965">
    <property type="term" value="F:phosphoenolpyruvate-protein phosphotransferase activity"/>
    <property type="evidence" value="ECO:0007669"/>
    <property type="project" value="UniProtKB-EC"/>
</dbReference>
<dbReference type="InterPro" id="IPR040442">
    <property type="entry name" value="Pyrv_kinase-like_dom_sf"/>
</dbReference>
<comment type="caution">
    <text evidence="21">The sequence shown here is derived from an EMBL/GenBank/DDBJ whole genome shotgun (WGS) entry which is preliminary data.</text>
</comment>
<dbReference type="InterPro" id="IPR024692">
    <property type="entry name" value="PTS_EI"/>
</dbReference>
<dbReference type="EC" id="2.7.3.9" evidence="6 17"/>
<keyword evidence="10 17" id="KW-0762">Sugar transport</keyword>
<dbReference type="InterPro" id="IPR015813">
    <property type="entry name" value="Pyrv/PenolPyrv_kinase-like_dom"/>
</dbReference>
<dbReference type="SUPFAM" id="SSF47831">
    <property type="entry name" value="Enzyme I of the PEP:sugar phosphotransferase system HPr-binding (sub)domain"/>
    <property type="match status" value="1"/>
</dbReference>
<accession>A0ABX0SC36</accession>
<dbReference type="InterPro" id="IPR006318">
    <property type="entry name" value="PTS_EI-like"/>
</dbReference>
<dbReference type="PRINTS" id="PR01736">
    <property type="entry name" value="PHPHTRNFRASE"/>
</dbReference>
<dbReference type="InterPro" id="IPR050499">
    <property type="entry name" value="PEP-utilizing_PTS_enzyme"/>
</dbReference>
<keyword evidence="11 17" id="KW-0808">Transferase</keyword>
<feature type="domain" description="Phosphotransferase system enzyme I N-terminal" evidence="20">
    <location>
        <begin position="9"/>
        <end position="129"/>
    </location>
</feature>
<keyword evidence="14 17" id="KW-0418">Kinase</keyword>
<dbReference type="InterPro" id="IPR018274">
    <property type="entry name" value="PEP_util_AS"/>
</dbReference>
<evidence type="ECO:0000256" key="8">
    <source>
        <dbReference type="ARBA" id="ARBA00022448"/>
    </source>
</evidence>
<evidence type="ECO:0000256" key="17">
    <source>
        <dbReference type="PIRNR" id="PIRNR000732"/>
    </source>
</evidence>
<evidence type="ECO:0000256" key="4">
    <source>
        <dbReference type="ARBA" id="ARBA00004496"/>
    </source>
</evidence>
<dbReference type="Gene3D" id="3.20.20.60">
    <property type="entry name" value="Phosphoenolpyruvate-binding domains"/>
    <property type="match status" value="1"/>
</dbReference>
<comment type="catalytic activity">
    <reaction evidence="1 17">
        <text>L-histidyl-[protein] + phosphoenolpyruvate = N(pros)-phospho-L-histidyl-[protein] + pyruvate</text>
        <dbReference type="Rhea" id="RHEA:23880"/>
        <dbReference type="Rhea" id="RHEA-COMP:9745"/>
        <dbReference type="Rhea" id="RHEA-COMP:9746"/>
        <dbReference type="ChEBI" id="CHEBI:15361"/>
        <dbReference type="ChEBI" id="CHEBI:29979"/>
        <dbReference type="ChEBI" id="CHEBI:58702"/>
        <dbReference type="ChEBI" id="CHEBI:64837"/>
        <dbReference type="EC" id="2.7.3.9"/>
    </reaction>
</comment>
<keyword evidence="22" id="KW-1185">Reference proteome</keyword>
<reference evidence="21 22" key="1">
    <citation type="submission" date="2020-02" db="EMBL/GenBank/DDBJ databases">
        <title>Sequencing the genomes of 1000 actinobacteria strains.</title>
        <authorList>
            <person name="Klenk H.-P."/>
        </authorList>
    </citation>
    <scope>NUCLEOTIDE SEQUENCE [LARGE SCALE GENOMIC DNA]</scope>
    <source>
        <strain evidence="21 22">DSM 19609</strain>
    </source>
</reference>
<evidence type="ECO:0000256" key="13">
    <source>
        <dbReference type="ARBA" id="ARBA00022723"/>
    </source>
</evidence>
<dbReference type="Pfam" id="PF02896">
    <property type="entry name" value="PEP-utilizers_C"/>
    <property type="match status" value="1"/>
</dbReference>
<comment type="cofactor">
    <cofactor evidence="2 17">
        <name>Mg(2+)</name>
        <dbReference type="ChEBI" id="CHEBI:18420"/>
    </cofactor>
</comment>
<evidence type="ECO:0000259" key="20">
    <source>
        <dbReference type="Pfam" id="PF05524"/>
    </source>
</evidence>
<dbReference type="Pfam" id="PF05524">
    <property type="entry name" value="PEP-utilisers_N"/>
    <property type="match status" value="1"/>
</dbReference>